<dbReference type="PANTHER" id="PTHR35335">
    <property type="entry name" value="UPF0716 PROTEIN FXSA"/>
    <property type="match status" value="1"/>
</dbReference>
<proteinExistence type="predicted"/>
<name>A0A1G6J3M9_9GAMM</name>
<feature type="transmembrane region" description="Helical" evidence="2">
    <location>
        <begin position="9"/>
        <end position="28"/>
    </location>
</feature>
<sequence length="196" mass="21628">MRLQSTEMGLILLVLIAIVTEIVTWIVVGDLVGSAWYVFFWFIAAAVIGISMLRSSVAHIMPQMQQMQMSGQMGNDPNVGKYLPRAIAGLLLAIPGLWSDLIAVLMLIPAVQTLFRNAAMSAMQKRQQAMMEKMMGGMTGNANDPNNPFADVMRQMQEMQRQQMGGRGASNDSSIIDGEAREVTPEAKRIEHKDND</sequence>
<dbReference type="EMBL" id="FMYK01000003">
    <property type="protein sequence ID" value="SDC13444.1"/>
    <property type="molecule type" value="Genomic_DNA"/>
</dbReference>
<evidence type="ECO:0000313" key="3">
    <source>
        <dbReference type="EMBL" id="SDC13444.1"/>
    </source>
</evidence>
<dbReference type="Proteomes" id="UP000242317">
    <property type="component" value="Unassembled WGS sequence"/>
</dbReference>
<keyword evidence="2" id="KW-0472">Membrane</keyword>
<dbReference type="InterPro" id="IPR007313">
    <property type="entry name" value="FxsA"/>
</dbReference>
<feature type="compositionally biased region" description="Basic and acidic residues" evidence="1">
    <location>
        <begin position="178"/>
        <end position="196"/>
    </location>
</feature>
<organism evidence="3 4">
    <name type="scientific">Acinetobacter marinus</name>
    <dbReference type="NCBI Taxonomy" id="281375"/>
    <lineage>
        <taxon>Bacteria</taxon>
        <taxon>Pseudomonadati</taxon>
        <taxon>Pseudomonadota</taxon>
        <taxon>Gammaproteobacteria</taxon>
        <taxon>Moraxellales</taxon>
        <taxon>Moraxellaceae</taxon>
        <taxon>Acinetobacter</taxon>
    </lineage>
</organism>
<dbReference type="AlphaFoldDB" id="A0A1G6J3M9"/>
<keyword evidence="2" id="KW-0812">Transmembrane</keyword>
<protein>
    <submittedName>
        <fullName evidence="3">UPF0716 protein FxsA</fullName>
    </submittedName>
</protein>
<gene>
    <name evidence="3" type="ORF">SAMN05421749_103233</name>
</gene>
<feature type="region of interest" description="Disordered" evidence="1">
    <location>
        <begin position="158"/>
        <end position="196"/>
    </location>
</feature>
<keyword evidence="2" id="KW-1133">Transmembrane helix</keyword>
<feature type="transmembrane region" description="Helical" evidence="2">
    <location>
        <begin position="34"/>
        <end position="61"/>
    </location>
</feature>
<dbReference type="GO" id="GO:0016020">
    <property type="term" value="C:membrane"/>
    <property type="evidence" value="ECO:0007669"/>
    <property type="project" value="InterPro"/>
</dbReference>
<keyword evidence="4" id="KW-1185">Reference proteome</keyword>
<reference evidence="4" key="1">
    <citation type="submission" date="2016-09" db="EMBL/GenBank/DDBJ databases">
        <authorList>
            <person name="Varghese N."/>
            <person name="Submissions S."/>
        </authorList>
    </citation>
    <scope>NUCLEOTIDE SEQUENCE [LARGE SCALE GENOMIC DNA]</scope>
    <source>
        <strain evidence="4">ANC 3699</strain>
    </source>
</reference>
<evidence type="ECO:0000256" key="1">
    <source>
        <dbReference type="SAM" id="MobiDB-lite"/>
    </source>
</evidence>
<dbReference type="Pfam" id="PF04186">
    <property type="entry name" value="FxsA"/>
    <property type="match status" value="1"/>
</dbReference>
<accession>A0A1G6J3M9</accession>
<evidence type="ECO:0000256" key="2">
    <source>
        <dbReference type="SAM" id="Phobius"/>
    </source>
</evidence>
<dbReference type="NCBIfam" id="NF008528">
    <property type="entry name" value="PRK11463.1-2"/>
    <property type="match status" value="1"/>
</dbReference>
<evidence type="ECO:0000313" key="4">
    <source>
        <dbReference type="Proteomes" id="UP000242317"/>
    </source>
</evidence>
<dbReference type="PANTHER" id="PTHR35335:SF1">
    <property type="entry name" value="UPF0716 PROTEIN FXSA"/>
    <property type="match status" value="1"/>
</dbReference>